<proteinExistence type="predicted"/>
<feature type="signal peptide" evidence="1">
    <location>
        <begin position="1"/>
        <end position="22"/>
    </location>
</feature>
<accession>A0A2M4CEK7</accession>
<evidence type="ECO:0000256" key="1">
    <source>
        <dbReference type="SAM" id="SignalP"/>
    </source>
</evidence>
<protein>
    <submittedName>
        <fullName evidence="2">Putative secreted protein</fullName>
    </submittedName>
</protein>
<organism evidence="2">
    <name type="scientific">Anopheles marajoara</name>
    <dbReference type="NCBI Taxonomy" id="58244"/>
    <lineage>
        <taxon>Eukaryota</taxon>
        <taxon>Metazoa</taxon>
        <taxon>Ecdysozoa</taxon>
        <taxon>Arthropoda</taxon>
        <taxon>Hexapoda</taxon>
        <taxon>Insecta</taxon>
        <taxon>Pterygota</taxon>
        <taxon>Neoptera</taxon>
        <taxon>Endopterygota</taxon>
        <taxon>Diptera</taxon>
        <taxon>Nematocera</taxon>
        <taxon>Culicoidea</taxon>
        <taxon>Culicidae</taxon>
        <taxon>Anophelinae</taxon>
        <taxon>Anopheles</taxon>
    </lineage>
</organism>
<name>A0A2M4CEK7_9DIPT</name>
<dbReference type="AlphaFoldDB" id="A0A2M4CEK7"/>
<keyword evidence="1" id="KW-0732">Signal</keyword>
<dbReference type="EMBL" id="GGFJ01014534">
    <property type="protein sequence ID" value="MBW63675.1"/>
    <property type="molecule type" value="Transcribed_RNA"/>
</dbReference>
<feature type="chain" id="PRO_5014656420" evidence="1">
    <location>
        <begin position="23"/>
        <end position="70"/>
    </location>
</feature>
<sequence>MRSHFLAGICLPDFLIGAPCSAQGDTNDPGRMILEQTCLLPGTGFNDRYPRSIASFGFGCPFFWGNVSTL</sequence>
<evidence type="ECO:0000313" key="2">
    <source>
        <dbReference type="EMBL" id="MBW63675.1"/>
    </source>
</evidence>
<reference evidence="2" key="1">
    <citation type="submission" date="2018-01" db="EMBL/GenBank/DDBJ databases">
        <title>An insight into the sialome of Amazonian anophelines.</title>
        <authorList>
            <person name="Ribeiro J.M."/>
            <person name="Scarpassa V."/>
            <person name="Calvo E."/>
        </authorList>
    </citation>
    <scope>NUCLEOTIDE SEQUENCE</scope>
    <source>
        <tissue evidence="2">Salivary glands</tissue>
    </source>
</reference>